<dbReference type="Proteomes" id="UP000251960">
    <property type="component" value="Chromosome 1"/>
</dbReference>
<dbReference type="PANTHER" id="PTHR47933">
    <property type="entry name" value="PENTATRICOPEPTIDE REPEAT-CONTAINING PROTEIN 1, MITOCHONDRIAL"/>
    <property type="match status" value="1"/>
</dbReference>
<evidence type="ECO:0000256" key="2">
    <source>
        <dbReference type="ARBA" id="ARBA00022946"/>
    </source>
</evidence>
<keyword evidence="1" id="KW-0677">Repeat</keyword>
<dbReference type="Pfam" id="PF23276">
    <property type="entry name" value="TPR_24"/>
    <property type="match status" value="1"/>
</dbReference>
<dbReference type="InterPro" id="IPR057027">
    <property type="entry name" value="TPR_mt"/>
</dbReference>
<feature type="region of interest" description="Disordered" evidence="4">
    <location>
        <begin position="84"/>
        <end position="139"/>
    </location>
</feature>
<feature type="repeat" description="PPR" evidence="3">
    <location>
        <begin position="467"/>
        <end position="501"/>
    </location>
</feature>
<dbReference type="ExpressionAtlas" id="A0A317YG38">
    <property type="expression patterns" value="baseline and differential"/>
</dbReference>
<dbReference type="Pfam" id="PF13041">
    <property type="entry name" value="PPR_2"/>
    <property type="match status" value="3"/>
</dbReference>
<evidence type="ECO:0000256" key="1">
    <source>
        <dbReference type="ARBA" id="ARBA00022737"/>
    </source>
</evidence>
<feature type="repeat" description="PPR" evidence="3">
    <location>
        <begin position="149"/>
        <end position="183"/>
    </location>
</feature>
<dbReference type="InterPro" id="IPR051240">
    <property type="entry name" value="Mito_RNA-Proc/Resp"/>
</dbReference>
<dbReference type="PANTHER" id="PTHR47933:SF69">
    <property type="entry name" value="OS07G0513200 PROTEIN"/>
    <property type="match status" value="1"/>
</dbReference>
<gene>
    <name evidence="6" type="primary">EMB2076_2</name>
    <name evidence="6" type="ORF">Zm00014a_016161</name>
</gene>
<dbReference type="InterPro" id="IPR002885">
    <property type="entry name" value="PPR_rpt"/>
</dbReference>
<keyword evidence="2" id="KW-0809">Transit peptide</keyword>
<dbReference type="InterPro" id="IPR011990">
    <property type="entry name" value="TPR-like_helical_dom_sf"/>
</dbReference>
<feature type="repeat" description="PPR" evidence="3">
    <location>
        <begin position="184"/>
        <end position="218"/>
    </location>
</feature>
<evidence type="ECO:0000313" key="6">
    <source>
        <dbReference type="EMBL" id="PWZ56682.1"/>
    </source>
</evidence>
<feature type="repeat" description="PPR" evidence="3">
    <location>
        <begin position="256"/>
        <end position="290"/>
    </location>
</feature>
<protein>
    <submittedName>
        <fullName evidence="6">Pentatricopeptide repeat-containing protein</fullName>
    </submittedName>
</protein>
<feature type="repeat" description="PPR" evidence="3">
    <location>
        <begin position="361"/>
        <end position="395"/>
    </location>
</feature>
<feature type="repeat" description="PPR" evidence="3">
    <location>
        <begin position="326"/>
        <end position="360"/>
    </location>
</feature>
<dbReference type="Pfam" id="PF01535">
    <property type="entry name" value="PPR"/>
    <property type="match status" value="3"/>
</dbReference>
<dbReference type="NCBIfam" id="TIGR00756">
    <property type="entry name" value="PPR"/>
    <property type="match status" value="7"/>
</dbReference>
<proteinExistence type="predicted"/>
<feature type="repeat" description="PPR" evidence="3">
    <location>
        <begin position="432"/>
        <end position="466"/>
    </location>
</feature>
<feature type="domain" description="Pentatricopeptide repeat-containing protein-mitochondrial" evidence="5">
    <location>
        <begin position="164"/>
        <end position="273"/>
    </location>
</feature>
<evidence type="ECO:0000259" key="5">
    <source>
        <dbReference type="Pfam" id="PF23276"/>
    </source>
</evidence>
<evidence type="ECO:0000256" key="3">
    <source>
        <dbReference type="PROSITE-ProRule" id="PRU00708"/>
    </source>
</evidence>
<feature type="repeat" description="PPR" evidence="3">
    <location>
        <begin position="532"/>
        <end position="566"/>
    </location>
</feature>
<name>A0A317YG38_MAIZE</name>
<sequence length="581" mass="64474">MATVWSGCSTSCGSFGQELPPRGKRGGGEGTRFLSRSRGRIRGDARQTQALSAAMVTVGACVCRAAPCLLDSVVDGTEDVSVGFGGIDGEPLADGYDGGKRRGPRRRPTRPTVFQKEVGARTAPPAMASEPDSKSEHGVSRLHFLEERDEETLSRRLIKLSQNNKVRSATELFDSMRASGLQPSAHACNSLLACYVRRSPLADAMRMFEFMKAKGMATGHTYTMILKAVASNQGYVSALEMFDKIEEEEGSKKIIDVIVYNTMISVCGRAKEWMLVERLWRRLEQHSLNGTLLTYDLLVSIFVQCGQSELAIAAYQEMLQKGLDPSEDIMKAIIASCTKEGKWEFAMSTFSRMLRAGMKPSLILFNSIINSLGKAGQDELAFRMYHLLEKSGLKPDQYTWSALLLALYRSGRCWDCLKLFHGIKGKHPTLLNDHLYNTALMSCEKLGQWEHGLQLLWLMEKRGLKLSVVSYNHVIGACEVASKPKVALKVYQRMINQRCSPDTFTHLSVIRACIWGSLWTEVEDILEEVAPDSSIYNAVIHGLCLRGKTGLANKVYAKMRSMGLVPDGKTRAFMLQHIATD</sequence>
<accession>A0A317YG38</accession>
<dbReference type="AlphaFoldDB" id="A0A317YG38"/>
<dbReference type="EMBL" id="NCVQ01000001">
    <property type="protein sequence ID" value="PWZ56682.1"/>
    <property type="molecule type" value="Genomic_DNA"/>
</dbReference>
<reference evidence="6" key="1">
    <citation type="journal article" date="2018" name="Nat. Genet.">
        <title>Extensive intraspecific gene order and gene structural variations between Mo17 and other maize genomes.</title>
        <authorList>
            <person name="Sun S."/>
            <person name="Zhou Y."/>
            <person name="Chen J."/>
            <person name="Shi J."/>
            <person name="Zhao H."/>
            <person name="Zhao H."/>
            <person name="Song W."/>
            <person name="Zhang M."/>
            <person name="Cui Y."/>
            <person name="Dong X."/>
            <person name="Liu H."/>
            <person name="Ma X."/>
            <person name="Jiao Y."/>
            <person name="Wang B."/>
            <person name="Wei X."/>
            <person name="Stein J.C."/>
            <person name="Glaubitz J.C."/>
            <person name="Lu F."/>
            <person name="Yu G."/>
            <person name="Liang C."/>
            <person name="Fengler K."/>
            <person name="Li B."/>
            <person name="Rafalski A."/>
            <person name="Schnable P.S."/>
            <person name="Ware D.H."/>
            <person name="Buckler E.S."/>
            <person name="Lai J."/>
        </authorList>
    </citation>
    <scope>NUCLEOTIDE SEQUENCE [LARGE SCALE GENOMIC DNA]</scope>
    <source>
        <tissue evidence="6">Seedling</tissue>
    </source>
</reference>
<dbReference type="Gene3D" id="1.25.40.10">
    <property type="entry name" value="Tetratricopeptide repeat domain"/>
    <property type="match status" value="5"/>
</dbReference>
<evidence type="ECO:0000256" key="4">
    <source>
        <dbReference type="SAM" id="MobiDB-lite"/>
    </source>
</evidence>
<comment type="caution">
    <text evidence="6">The sequence shown here is derived from an EMBL/GenBank/DDBJ whole genome shotgun (WGS) entry which is preliminary data.</text>
</comment>
<feature type="repeat" description="PPR" evidence="3">
    <location>
        <begin position="291"/>
        <end position="325"/>
    </location>
</feature>
<organism evidence="6">
    <name type="scientific">Zea mays</name>
    <name type="common">Maize</name>
    <dbReference type="NCBI Taxonomy" id="4577"/>
    <lineage>
        <taxon>Eukaryota</taxon>
        <taxon>Viridiplantae</taxon>
        <taxon>Streptophyta</taxon>
        <taxon>Embryophyta</taxon>
        <taxon>Tracheophyta</taxon>
        <taxon>Spermatophyta</taxon>
        <taxon>Magnoliopsida</taxon>
        <taxon>Liliopsida</taxon>
        <taxon>Poales</taxon>
        <taxon>Poaceae</taxon>
        <taxon>PACMAD clade</taxon>
        <taxon>Panicoideae</taxon>
        <taxon>Andropogonodae</taxon>
        <taxon>Andropogoneae</taxon>
        <taxon>Tripsacinae</taxon>
        <taxon>Zea</taxon>
    </lineage>
</organism>
<dbReference type="PROSITE" id="PS51375">
    <property type="entry name" value="PPR"/>
    <property type="match status" value="9"/>
</dbReference>